<name>A0A554NFX6_9EURY</name>
<dbReference type="Gene3D" id="3.30.300.100">
    <property type="entry name" value="MTH677-like"/>
    <property type="match status" value="1"/>
</dbReference>
<sequence>MTDASSSATDPSDETVVNTASEAAEGFVLSRFKQSNVTDLDVTVTFEDGVLEVDVYLNAPDADADLDPEQVADDAALAGQAAVDELFAEYE</sequence>
<evidence type="ECO:0000313" key="3">
    <source>
        <dbReference type="Proteomes" id="UP000319894"/>
    </source>
</evidence>
<reference evidence="2 3" key="1">
    <citation type="submission" date="2018-06" db="EMBL/GenBank/DDBJ databases">
        <title>Natronomonas sp. F16-60 a new haloarchaeon isolated from a solar saltern of Isla Cristina, Huelva, Spain.</title>
        <authorList>
            <person name="Duran-Viseras A."/>
            <person name="Sanchez-Porro C."/>
            <person name="Ventosa A."/>
        </authorList>
    </citation>
    <scope>NUCLEOTIDE SEQUENCE [LARGE SCALE GENOMIC DNA]</scope>
    <source>
        <strain evidence="2 3">F16-60</strain>
    </source>
</reference>
<accession>A0A554NFX6</accession>
<protein>
    <submittedName>
        <fullName evidence="2">DUF3194 domain-containing protein</fullName>
    </submittedName>
</protein>
<dbReference type="OrthoDB" id="213887at2157"/>
<dbReference type="InterPro" id="IPR024502">
    <property type="entry name" value="DUF3194"/>
</dbReference>
<proteinExistence type="inferred from homology"/>
<dbReference type="Pfam" id="PF11419">
    <property type="entry name" value="DUF3194"/>
    <property type="match status" value="1"/>
</dbReference>
<gene>
    <name evidence="2" type="ORF">DP107_01415</name>
</gene>
<dbReference type="EMBL" id="QMDX01000001">
    <property type="protein sequence ID" value="TSD16281.1"/>
    <property type="molecule type" value="Genomic_DNA"/>
</dbReference>
<evidence type="ECO:0000256" key="1">
    <source>
        <dbReference type="ARBA" id="ARBA00008515"/>
    </source>
</evidence>
<comment type="caution">
    <text evidence="2">The sequence shown here is derived from an EMBL/GenBank/DDBJ whole genome shotgun (WGS) entry which is preliminary data.</text>
</comment>
<keyword evidence="3" id="KW-1185">Reference proteome</keyword>
<dbReference type="Proteomes" id="UP000319894">
    <property type="component" value="Unassembled WGS sequence"/>
</dbReference>
<organism evidence="2 3">
    <name type="scientific">Haloglomus irregulare</name>
    <dbReference type="NCBI Taxonomy" id="2234134"/>
    <lineage>
        <taxon>Archaea</taxon>
        <taxon>Methanobacteriati</taxon>
        <taxon>Methanobacteriota</taxon>
        <taxon>Stenosarchaea group</taxon>
        <taxon>Halobacteria</taxon>
        <taxon>Halobacteriales</taxon>
        <taxon>Natronomonadaceae</taxon>
        <taxon>Haloglomus</taxon>
    </lineage>
</organism>
<dbReference type="RefSeq" id="WP_144260344.1">
    <property type="nucleotide sequence ID" value="NZ_QMDX01000001.1"/>
</dbReference>
<dbReference type="InParanoid" id="A0A554NFX6"/>
<dbReference type="InterPro" id="IPR035954">
    <property type="entry name" value="MTH677-like_sf"/>
</dbReference>
<dbReference type="AlphaFoldDB" id="A0A554NFX6"/>
<evidence type="ECO:0000313" key="2">
    <source>
        <dbReference type="EMBL" id="TSD16281.1"/>
    </source>
</evidence>
<comment type="similarity">
    <text evidence="1">Belongs to the UPF0440 family.</text>
</comment>